<dbReference type="PRINTS" id="PR00737">
    <property type="entry name" value="GLHYDRLASE16"/>
</dbReference>
<feature type="signal peptide" evidence="9">
    <location>
        <begin position="1"/>
        <end position="26"/>
    </location>
</feature>
<feature type="active site" description="Proton donor" evidence="8">
    <location>
        <position position="138"/>
    </location>
</feature>
<organism evidence="11 12">
    <name type="scientific">Vibrio ponticus</name>
    <dbReference type="NCBI Taxonomy" id="265668"/>
    <lineage>
        <taxon>Bacteria</taxon>
        <taxon>Pseudomonadati</taxon>
        <taxon>Pseudomonadota</taxon>
        <taxon>Gammaproteobacteria</taxon>
        <taxon>Vibrionales</taxon>
        <taxon>Vibrionaceae</taxon>
        <taxon>Vibrio</taxon>
    </lineage>
</organism>
<feature type="domain" description="GH16" evidence="10">
    <location>
        <begin position="44"/>
        <end position="260"/>
    </location>
</feature>
<protein>
    <recommendedName>
        <fullName evidence="2">Beta-glucanase</fullName>
    </recommendedName>
    <alternativeName>
        <fullName evidence="7">1,3-1,4-beta-D-glucan 4-glucanohydrolase</fullName>
    </alternativeName>
    <alternativeName>
        <fullName evidence="6">Endo-beta-1,3-1,4 glucanase</fullName>
    </alternativeName>
    <alternativeName>
        <fullName evidence="5">Lichenase</fullName>
    </alternativeName>
</protein>
<evidence type="ECO:0000259" key="10">
    <source>
        <dbReference type="PROSITE" id="PS51762"/>
    </source>
</evidence>
<evidence type="ECO:0000256" key="6">
    <source>
        <dbReference type="ARBA" id="ARBA00029771"/>
    </source>
</evidence>
<dbReference type="InterPro" id="IPR000757">
    <property type="entry name" value="Beta-glucanase-like"/>
</dbReference>
<dbReference type="Gene3D" id="2.60.120.200">
    <property type="match status" value="1"/>
</dbReference>
<gene>
    <name evidence="11" type="ORF">EGH82_11910</name>
</gene>
<evidence type="ECO:0000256" key="3">
    <source>
        <dbReference type="ARBA" id="ARBA00022801"/>
    </source>
</evidence>
<evidence type="ECO:0000256" key="7">
    <source>
        <dbReference type="ARBA" id="ARBA00031665"/>
    </source>
</evidence>
<evidence type="ECO:0000313" key="11">
    <source>
        <dbReference type="EMBL" id="ROV59860.1"/>
    </source>
</evidence>
<dbReference type="GO" id="GO:0005975">
    <property type="term" value="P:carbohydrate metabolic process"/>
    <property type="evidence" value="ECO:0007669"/>
    <property type="project" value="InterPro"/>
</dbReference>
<dbReference type="InterPro" id="IPR013320">
    <property type="entry name" value="ConA-like_dom_sf"/>
</dbReference>
<reference evidence="11 12" key="1">
    <citation type="submission" date="2018-11" db="EMBL/GenBank/DDBJ databases">
        <title>Vibrio ponticus strain CAIM 1751 pathogenic for the snapper Lutjanus guttatus.</title>
        <authorList>
            <person name="Soto-Rodriguez S."/>
            <person name="Lozano-Olvera R."/>
            <person name="Gomez-Gil B."/>
        </authorList>
    </citation>
    <scope>NUCLEOTIDE SEQUENCE [LARGE SCALE GENOMIC DNA]</scope>
    <source>
        <strain evidence="11 12">CAIM 1751</strain>
    </source>
</reference>
<feature type="active site" description="Proton donor" evidence="8">
    <location>
        <position position="142"/>
    </location>
</feature>
<dbReference type="PROSITE" id="PS51762">
    <property type="entry name" value="GH16_2"/>
    <property type="match status" value="1"/>
</dbReference>
<dbReference type="GO" id="GO:0004553">
    <property type="term" value="F:hydrolase activity, hydrolyzing O-glycosyl compounds"/>
    <property type="evidence" value="ECO:0007669"/>
    <property type="project" value="InterPro"/>
</dbReference>
<comment type="similarity">
    <text evidence="1">Belongs to the glycosyl hydrolase 16 family.</text>
</comment>
<dbReference type="RefSeq" id="WP_123782249.1">
    <property type="nucleotide sequence ID" value="NZ_RKIK01000031.1"/>
</dbReference>
<accession>A0A3N3DZM7</accession>
<proteinExistence type="inferred from homology"/>
<name>A0A3N3DZM7_9VIBR</name>
<keyword evidence="4" id="KW-0326">Glycosidase</keyword>
<evidence type="ECO:0000313" key="12">
    <source>
        <dbReference type="Proteomes" id="UP000278792"/>
    </source>
</evidence>
<keyword evidence="3 11" id="KW-0378">Hydrolase</keyword>
<dbReference type="InterPro" id="IPR008264">
    <property type="entry name" value="Beta_glucanase"/>
</dbReference>
<feature type="chain" id="PRO_5018125610" description="Beta-glucanase" evidence="9">
    <location>
        <begin position="27"/>
        <end position="264"/>
    </location>
</feature>
<keyword evidence="9" id="KW-0732">Signal</keyword>
<dbReference type="Proteomes" id="UP000278792">
    <property type="component" value="Unassembled WGS sequence"/>
</dbReference>
<evidence type="ECO:0000256" key="1">
    <source>
        <dbReference type="ARBA" id="ARBA00006865"/>
    </source>
</evidence>
<evidence type="ECO:0000256" key="5">
    <source>
        <dbReference type="ARBA" id="ARBA00029722"/>
    </source>
</evidence>
<dbReference type="InterPro" id="IPR044791">
    <property type="entry name" value="Beta-glucanase/XTH"/>
</dbReference>
<dbReference type="Pfam" id="PF00722">
    <property type="entry name" value="Glyco_hydro_16"/>
    <property type="match status" value="1"/>
</dbReference>
<evidence type="ECO:0000256" key="9">
    <source>
        <dbReference type="SAM" id="SignalP"/>
    </source>
</evidence>
<dbReference type="EMBL" id="RKIK01000031">
    <property type="protein sequence ID" value="ROV59860.1"/>
    <property type="molecule type" value="Genomic_DNA"/>
</dbReference>
<dbReference type="PANTHER" id="PTHR31062">
    <property type="entry name" value="XYLOGLUCAN ENDOTRANSGLUCOSYLASE/HYDROLASE PROTEIN 8-RELATED"/>
    <property type="match status" value="1"/>
</dbReference>
<evidence type="ECO:0000256" key="2">
    <source>
        <dbReference type="ARBA" id="ARBA00014569"/>
    </source>
</evidence>
<evidence type="ECO:0000256" key="4">
    <source>
        <dbReference type="ARBA" id="ARBA00023295"/>
    </source>
</evidence>
<comment type="caution">
    <text evidence="11">The sequence shown here is derived from an EMBL/GenBank/DDBJ whole genome shotgun (WGS) entry which is preliminary data.</text>
</comment>
<evidence type="ECO:0000256" key="8">
    <source>
        <dbReference type="PIRSR" id="PIRSR608264-1"/>
    </source>
</evidence>
<sequence>MQQQLTLGAATTVLAHLPLLTGVVYANDINDPLVVFDSNRWQIADGWENGYPFNNRWERKAIHFSSKGMTITLQPDETLDESSMRTYYSGELRSHEFFSYGCYEIEMKPVKAPGVVSSFFLFAGPYDKPNDSNGHHNEIDIEFLGSNTNMVQFNFWTDDDDYSNTHETLIFLDFDASQQFHRYGIYWGKKHLEWFIDGRSVLKVRNNRFDPIPNAKHSKLRVMANVWAVDDAIANWAGRFNSDNRTSHTASYRNFSYTSDSRCD</sequence>
<dbReference type="AlphaFoldDB" id="A0A3N3DZM7"/>
<dbReference type="SUPFAM" id="SSF49899">
    <property type="entry name" value="Concanavalin A-like lectins/glucanases"/>
    <property type="match status" value="1"/>
</dbReference>